<evidence type="ECO:0000256" key="1">
    <source>
        <dbReference type="SAM" id="Phobius"/>
    </source>
</evidence>
<keyword evidence="1" id="KW-0812">Transmembrane</keyword>
<dbReference type="Proteomes" id="UP000242687">
    <property type="component" value="Unassembled WGS sequence"/>
</dbReference>
<dbReference type="RefSeq" id="WP_169927089.1">
    <property type="nucleotide sequence ID" value="NZ_PGFJ01000002.1"/>
</dbReference>
<keyword evidence="1" id="KW-0472">Membrane</keyword>
<feature type="transmembrane region" description="Helical" evidence="1">
    <location>
        <begin position="66"/>
        <end position="82"/>
    </location>
</feature>
<dbReference type="AlphaFoldDB" id="A0A2H9VNC5"/>
<proteinExistence type="predicted"/>
<reference evidence="2 3" key="1">
    <citation type="submission" date="2017-11" db="EMBL/GenBank/DDBJ databases">
        <title>Genomic Encyclopedia of Archaeal and Bacterial Type Strains, Phase II (KMG-II): From Individual Species to Whole Genera.</title>
        <authorList>
            <person name="Goeker M."/>
        </authorList>
    </citation>
    <scope>NUCLEOTIDE SEQUENCE [LARGE SCALE GENOMIC DNA]</scope>
    <source>
        <strain evidence="2 3">DSM 28175</strain>
    </source>
</reference>
<evidence type="ECO:0000313" key="3">
    <source>
        <dbReference type="Proteomes" id="UP000242687"/>
    </source>
</evidence>
<dbReference type="EMBL" id="PGFJ01000002">
    <property type="protein sequence ID" value="PJJ79829.1"/>
    <property type="molecule type" value="Genomic_DNA"/>
</dbReference>
<evidence type="ECO:0000313" key="2">
    <source>
        <dbReference type="EMBL" id="PJJ79829.1"/>
    </source>
</evidence>
<gene>
    <name evidence="2" type="ORF">CLV57_2968</name>
</gene>
<protein>
    <submittedName>
        <fullName evidence="2">Uncharacterized protein</fullName>
    </submittedName>
</protein>
<name>A0A2H9VNC5_9SPHI</name>
<sequence>MKFLFNFFFGGEIIRFVGACFLFLLGWMLSKINQTRLTYSFKEIWEMKYDNGDNYAMLTESTGQKIVGFMVIAAIILILNLLC</sequence>
<feature type="transmembrane region" description="Helical" evidence="1">
    <location>
        <begin position="7"/>
        <end position="29"/>
    </location>
</feature>
<comment type="caution">
    <text evidence="2">The sequence shown here is derived from an EMBL/GenBank/DDBJ whole genome shotgun (WGS) entry which is preliminary data.</text>
</comment>
<organism evidence="2 3">
    <name type="scientific">Mucilaginibacter auburnensis</name>
    <dbReference type="NCBI Taxonomy" id="1457233"/>
    <lineage>
        <taxon>Bacteria</taxon>
        <taxon>Pseudomonadati</taxon>
        <taxon>Bacteroidota</taxon>
        <taxon>Sphingobacteriia</taxon>
        <taxon>Sphingobacteriales</taxon>
        <taxon>Sphingobacteriaceae</taxon>
        <taxon>Mucilaginibacter</taxon>
    </lineage>
</organism>
<keyword evidence="3" id="KW-1185">Reference proteome</keyword>
<keyword evidence="1" id="KW-1133">Transmembrane helix</keyword>
<accession>A0A2H9VNC5</accession>